<accession>A0A7C9PIZ7</accession>
<organism evidence="4 5">
    <name type="scientific">Ideonella livida</name>
    <dbReference type="NCBI Taxonomy" id="2707176"/>
    <lineage>
        <taxon>Bacteria</taxon>
        <taxon>Pseudomonadati</taxon>
        <taxon>Pseudomonadota</taxon>
        <taxon>Betaproteobacteria</taxon>
        <taxon>Burkholderiales</taxon>
        <taxon>Sphaerotilaceae</taxon>
        <taxon>Ideonella</taxon>
    </lineage>
</organism>
<dbReference type="InterPro" id="IPR029062">
    <property type="entry name" value="Class_I_gatase-like"/>
</dbReference>
<keyword evidence="1" id="KW-0805">Transcription regulation</keyword>
<dbReference type="SMART" id="SM00342">
    <property type="entry name" value="HTH_ARAC"/>
    <property type="match status" value="1"/>
</dbReference>
<keyword evidence="2" id="KW-0804">Transcription</keyword>
<dbReference type="InterPro" id="IPR052158">
    <property type="entry name" value="INH-QAR"/>
</dbReference>
<dbReference type="PANTHER" id="PTHR43130">
    <property type="entry name" value="ARAC-FAMILY TRANSCRIPTIONAL REGULATOR"/>
    <property type="match status" value="1"/>
</dbReference>
<evidence type="ECO:0000259" key="3">
    <source>
        <dbReference type="PROSITE" id="PS01124"/>
    </source>
</evidence>
<protein>
    <submittedName>
        <fullName evidence="4">Helix-turn-helix domain-containing protein</fullName>
    </submittedName>
</protein>
<feature type="domain" description="HTH araC/xylS-type" evidence="3">
    <location>
        <begin position="230"/>
        <end position="317"/>
    </location>
</feature>
<dbReference type="GO" id="GO:0043565">
    <property type="term" value="F:sequence-specific DNA binding"/>
    <property type="evidence" value="ECO:0007669"/>
    <property type="project" value="InterPro"/>
</dbReference>
<dbReference type="EMBL" id="JAAGOH010000017">
    <property type="protein sequence ID" value="NDY92374.1"/>
    <property type="molecule type" value="Genomic_DNA"/>
</dbReference>
<dbReference type="GO" id="GO:0003700">
    <property type="term" value="F:DNA-binding transcription factor activity"/>
    <property type="evidence" value="ECO:0007669"/>
    <property type="project" value="InterPro"/>
</dbReference>
<evidence type="ECO:0000313" key="5">
    <source>
        <dbReference type="Proteomes" id="UP000484255"/>
    </source>
</evidence>
<sequence>MHVWFVVLPETLLLDLAGPAEAYRLANQQRARQGRPPLFVLHYVGPQAQTDSSVGVALAGLAPLPTTLPAPSWVLLLGRPGDGHAVVRAEPPWLATRRWIGQVLAPALLAPGSPHRLMTVCSGALLLADAGLAAGRCLTTHHELLDELQALAPAARVLGNRVFVQDGPLWTSAGVTAGIDLALHSIAEVGGEALAAAVAQVLVVFQRRAGEAPQQSPLLASRSHLHPAVHKVQNAVNAEPAADWTAERLAAVAHVTPRHLGRLFQQHAGLSPRDYVARVRAALVSEAVRGGQPLKQALATQGFGSARAWRRALDLPT</sequence>
<name>A0A7C9PIZ7_9BURK</name>
<dbReference type="SUPFAM" id="SSF46689">
    <property type="entry name" value="Homeodomain-like"/>
    <property type="match status" value="1"/>
</dbReference>
<dbReference type="PANTHER" id="PTHR43130:SF3">
    <property type="entry name" value="HTH-TYPE TRANSCRIPTIONAL REGULATOR RV1931C"/>
    <property type="match status" value="1"/>
</dbReference>
<dbReference type="InterPro" id="IPR009057">
    <property type="entry name" value="Homeodomain-like_sf"/>
</dbReference>
<dbReference type="InterPro" id="IPR002818">
    <property type="entry name" value="DJ-1/PfpI"/>
</dbReference>
<dbReference type="RefSeq" id="WP_163458226.1">
    <property type="nucleotide sequence ID" value="NZ_JAAGOH010000017.1"/>
</dbReference>
<evidence type="ECO:0000256" key="2">
    <source>
        <dbReference type="ARBA" id="ARBA00023163"/>
    </source>
</evidence>
<dbReference type="SUPFAM" id="SSF52317">
    <property type="entry name" value="Class I glutamine amidotransferase-like"/>
    <property type="match status" value="1"/>
</dbReference>
<keyword evidence="5" id="KW-1185">Reference proteome</keyword>
<dbReference type="Gene3D" id="3.40.50.880">
    <property type="match status" value="1"/>
</dbReference>
<dbReference type="InterPro" id="IPR018060">
    <property type="entry name" value="HTH_AraC"/>
</dbReference>
<dbReference type="Proteomes" id="UP000484255">
    <property type="component" value="Unassembled WGS sequence"/>
</dbReference>
<evidence type="ECO:0000256" key="1">
    <source>
        <dbReference type="ARBA" id="ARBA00023015"/>
    </source>
</evidence>
<dbReference type="AlphaFoldDB" id="A0A7C9PIZ7"/>
<reference evidence="4 5" key="1">
    <citation type="submission" date="2020-02" db="EMBL/GenBank/DDBJ databases">
        <title>Ideonella bacterium strain TBM-1.</title>
        <authorList>
            <person name="Chen W.-M."/>
        </authorList>
    </citation>
    <scope>NUCLEOTIDE SEQUENCE [LARGE SCALE GENOMIC DNA]</scope>
    <source>
        <strain evidence="4 5">TBM-1</strain>
    </source>
</reference>
<gene>
    <name evidence="4" type="ORF">G3A44_14385</name>
</gene>
<evidence type="ECO:0000313" key="4">
    <source>
        <dbReference type="EMBL" id="NDY92374.1"/>
    </source>
</evidence>
<proteinExistence type="predicted"/>
<dbReference type="Pfam" id="PF12833">
    <property type="entry name" value="HTH_18"/>
    <property type="match status" value="1"/>
</dbReference>
<comment type="caution">
    <text evidence="4">The sequence shown here is derived from an EMBL/GenBank/DDBJ whole genome shotgun (WGS) entry which is preliminary data.</text>
</comment>
<dbReference type="Gene3D" id="1.10.10.60">
    <property type="entry name" value="Homeodomain-like"/>
    <property type="match status" value="1"/>
</dbReference>
<dbReference type="PROSITE" id="PS01124">
    <property type="entry name" value="HTH_ARAC_FAMILY_2"/>
    <property type="match status" value="1"/>
</dbReference>
<dbReference type="Pfam" id="PF01965">
    <property type="entry name" value="DJ-1_PfpI"/>
    <property type="match status" value="1"/>
</dbReference>